<evidence type="ECO:0000313" key="3">
    <source>
        <dbReference type="Proteomes" id="UP001500432"/>
    </source>
</evidence>
<dbReference type="SUPFAM" id="SSF53850">
    <property type="entry name" value="Periplasmic binding protein-like II"/>
    <property type="match status" value="1"/>
</dbReference>
<organism evidence="2 3">
    <name type="scientific">Sinomonas flava</name>
    <dbReference type="NCBI Taxonomy" id="496857"/>
    <lineage>
        <taxon>Bacteria</taxon>
        <taxon>Bacillati</taxon>
        <taxon>Actinomycetota</taxon>
        <taxon>Actinomycetes</taxon>
        <taxon>Micrococcales</taxon>
        <taxon>Micrococcaceae</taxon>
        <taxon>Sinomonas</taxon>
    </lineage>
</organism>
<sequence length="111" mass="12059">MITYPTAELVRHFTQQYPGVQIAIAEASDSQQAGEWVESGRAEVAVFELSQRTPALTRERLLSYELYAVFPEGNGTSDIDEAGDIAWEALTGRPLIAGSPRRGGHSGLVLL</sequence>
<dbReference type="InterPro" id="IPR005119">
    <property type="entry name" value="LysR_subst-bd"/>
</dbReference>
<gene>
    <name evidence="2" type="ORF">GCM10009849_32390</name>
</gene>
<evidence type="ECO:0000259" key="1">
    <source>
        <dbReference type="Pfam" id="PF03466"/>
    </source>
</evidence>
<comment type="caution">
    <text evidence="2">The sequence shown here is derived from an EMBL/GenBank/DDBJ whole genome shotgun (WGS) entry which is preliminary data.</text>
</comment>
<accession>A0ABP5NWV5</accession>
<name>A0ABP5NWV5_9MICC</name>
<dbReference type="RefSeq" id="WP_425564464.1">
    <property type="nucleotide sequence ID" value="NZ_BAAAQW010000011.1"/>
</dbReference>
<protein>
    <recommendedName>
        <fullName evidence="1">LysR substrate-binding domain-containing protein</fullName>
    </recommendedName>
</protein>
<dbReference type="EMBL" id="BAAAQW010000011">
    <property type="protein sequence ID" value="GAA2202737.1"/>
    <property type="molecule type" value="Genomic_DNA"/>
</dbReference>
<keyword evidence="3" id="KW-1185">Reference proteome</keyword>
<proteinExistence type="predicted"/>
<dbReference type="Proteomes" id="UP001500432">
    <property type="component" value="Unassembled WGS sequence"/>
</dbReference>
<dbReference type="CDD" id="cd05466">
    <property type="entry name" value="PBP2_LTTR_substrate"/>
    <property type="match status" value="1"/>
</dbReference>
<evidence type="ECO:0000313" key="2">
    <source>
        <dbReference type="EMBL" id="GAA2202737.1"/>
    </source>
</evidence>
<dbReference type="Pfam" id="PF03466">
    <property type="entry name" value="LysR_substrate"/>
    <property type="match status" value="1"/>
</dbReference>
<reference evidence="3" key="1">
    <citation type="journal article" date="2019" name="Int. J. Syst. Evol. Microbiol.">
        <title>The Global Catalogue of Microorganisms (GCM) 10K type strain sequencing project: providing services to taxonomists for standard genome sequencing and annotation.</title>
        <authorList>
            <consortium name="The Broad Institute Genomics Platform"/>
            <consortium name="The Broad Institute Genome Sequencing Center for Infectious Disease"/>
            <person name="Wu L."/>
            <person name="Ma J."/>
        </authorList>
    </citation>
    <scope>NUCLEOTIDE SEQUENCE [LARGE SCALE GENOMIC DNA]</scope>
    <source>
        <strain evidence="3">JCM 16034</strain>
    </source>
</reference>
<dbReference type="Gene3D" id="3.40.190.290">
    <property type="match status" value="1"/>
</dbReference>
<feature type="domain" description="LysR substrate-binding" evidence="1">
    <location>
        <begin position="4"/>
        <end position="102"/>
    </location>
</feature>